<dbReference type="RefSeq" id="WP_071906629.1">
    <property type="nucleotide sequence ID" value="NZ_LT607756.1"/>
</dbReference>
<dbReference type="GeneID" id="30411758"/>
<dbReference type="InterPro" id="IPR012337">
    <property type="entry name" value="RNaseH-like_sf"/>
</dbReference>
<dbReference type="STRING" id="118062.MCBB_0910"/>
<dbReference type="Proteomes" id="UP000094707">
    <property type="component" value="Chromosome I"/>
</dbReference>
<keyword evidence="3" id="KW-1185">Reference proteome</keyword>
<evidence type="ECO:0000313" key="3">
    <source>
        <dbReference type="Proteomes" id="UP000094707"/>
    </source>
</evidence>
<dbReference type="AlphaFoldDB" id="A0A1D3L1C4"/>
<dbReference type="GO" id="GO:0003676">
    <property type="term" value="F:nucleic acid binding"/>
    <property type="evidence" value="ECO:0007669"/>
    <property type="project" value="InterPro"/>
</dbReference>
<sequence>MSSFNDSDVQKLREELLNKHEGTSVEDFFKGEEVETRYGTCYRINNHTSLKLNKIKPDKAKKRIAHDLKLLSGIGESRERTLNKDGYMTIGDLVEHPRFGESASHLIEVVEECDASKLSECIACRYPKSHPLMLCSSCFHETENLVFMDIETMGLKDVPLILIGVAEMSGNDVEVNQYLLRNLREENAAIEGFLSHLHKDSVFVTFNGQTFDVPYIKNRMYYYGIKQNMTRDHLDLMHFSRRAWSHELPNCQLQTLEKYLFGMERHGDVPSSKVPSFYKTYLETGNIGPLVPIVEHNREDVVTLVKLLSRLYDEVEV</sequence>
<dbReference type="PATRIC" id="fig|129848.4.peg.918"/>
<evidence type="ECO:0000313" key="2">
    <source>
        <dbReference type="EMBL" id="SCG85474.1"/>
    </source>
</evidence>
<dbReference type="EMBL" id="LT607756">
    <property type="protein sequence ID" value="SCG85474.1"/>
    <property type="molecule type" value="Genomic_DNA"/>
</dbReference>
<proteinExistence type="predicted"/>
<dbReference type="PANTHER" id="PTHR38462">
    <property type="entry name" value="EXONUCLEASE-LIKE PROTEIN"/>
    <property type="match status" value="1"/>
</dbReference>
<dbReference type="SUPFAM" id="SSF53098">
    <property type="entry name" value="Ribonuclease H-like"/>
    <property type="match status" value="1"/>
</dbReference>
<feature type="domain" description="YprB ribonuclease H-like" evidence="1">
    <location>
        <begin position="146"/>
        <end position="312"/>
    </location>
</feature>
<dbReference type="OrthoDB" id="211024at2157"/>
<evidence type="ECO:0000259" key="1">
    <source>
        <dbReference type="Pfam" id="PF13482"/>
    </source>
</evidence>
<accession>A0A1D3L1C4</accession>
<dbReference type="Gene3D" id="3.30.420.10">
    <property type="entry name" value="Ribonuclease H-like superfamily/Ribonuclease H"/>
    <property type="match status" value="1"/>
</dbReference>
<name>A0A1D3L1C4_9EURY</name>
<reference evidence="2 3" key="1">
    <citation type="submission" date="2016-08" db="EMBL/GenBank/DDBJ databases">
        <authorList>
            <person name="Seilhamer J.J."/>
        </authorList>
    </citation>
    <scope>NUCLEOTIDE SEQUENCE [LARGE SCALE GENOMIC DNA]</scope>
    <source>
        <strain evidence="2">Buetzberg</strain>
    </source>
</reference>
<dbReference type="InterPro" id="IPR036397">
    <property type="entry name" value="RNaseH_sf"/>
</dbReference>
<dbReference type="PANTHER" id="PTHR38462:SF1">
    <property type="entry name" value="YPRB RIBONUCLEASE H-LIKE DOMAIN-CONTAINING PROTEIN"/>
    <property type="match status" value="1"/>
</dbReference>
<protein>
    <recommendedName>
        <fullName evidence="1">YprB ribonuclease H-like domain-containing protein</fullName>
    </recommendedName>
</protein>
<dbReference type="Pfam" id="PF13482">
    <property type="entry name" value="RNase_H_2"/>
    <property type="match status" value="1"/>
</dbReference>
<dbReference type="InterPro" id="IPR038720">
    <property type="entry name" value="YprB_RNase_H-like_dom"/>
</dbReference>
<dbReference type="KEGG" id="mcub:MCBB_0910"/>
<organism evidence="2 3">
    <name type="scientific">Methanobacterium congolense</name>
    <dbReference type="NCBI Taxonomy" id="118062"/>
    <lineage>
        <taxon>Archaea</taxon>
        <taxon>Methanobacteriati</taxon>
        <taxon>Methanobacteriota</taxon>
        <taxon>Methanomada group</taxon>
        <taxon>Methanobacteria</taxon>
        <taxon>Methanobacteriales</taxon>
        <taxon>Methanobacteriaceae</taxon>
        <taxon>Methanobacterium</taxon>
    </lineage>
</organism>
<gene>
    <name evidence="2" type="ORF">MCBB_0910</name>
</gene>